<dbReference type="STRING" id="1220578.FPE01S_04_02190"/>
<dbReference type="EMBL" id="BBWV01000004">
    <property type="protein sequence ID" value="GAO44976.1"/>
    <property type="molecule type" value="Genomic_DNA"/>
</dbReference>
<dbReference type="OrthoDB" id="9808140at2"/>
<dbReference type="InterPro" id="IPR029063">
    <property type="entry name" value="SAM-dependent_MTases_sf"/>
</dbReference>
<dbReference type="AlphaFoldDB" id="A0A0E9N5L7"/>
<keyword evidence="7" id="KW-1185">Reference proteome</keyword>
<dbReference type="RefSeq" id="WP_046370964.1">
    <property type="nucleotide sequence ID" value="NZ_BBWV01000004.1"/>
</dbReference>
<dbReference type="UniPathway" id="UPA00079">
    <property type="reaction ID" value="UER00169"/>
</dbReference>
<dbReference type="GO" id="GO:0043770">
    <property type="term" value="F:demethylmenaquinone methyltransferase activity"/>
    <property type="evidence" value="ECO:0007669"/>
    <property type="project" value="UniProtKB-UniRule"/>
</dbReference>
<evidence type="ECO:0000256" key="1">
    <source>
        <dbReference type="ARBA" id="ARBA00022428"/>
    </source>
</evidence>
<comment type="catalytic activity">
    <reaction evidence="5">
        <text>a 2-demethylmenaquinol + S-adenosyl-L-methionine = a menaquinol + S-adenosyl-L-homocysteine + H(+)</text>
        <dbReference type="Rhea" id="RHEA:42640"/>
        <dbReference type="Rhea" id="RHEA-COMP:9539"/>
        <dbReference type="Rhea" id="RHEA-COMP:9563"/>
        <dbReference type="ChEBI" id="CHEBI:15378"/>
        <dbReference type="ChEBI" id="CHEBI:18151"/>
        <dbReference type="ChEBI" id="CHEBI:55437"/>
        <dbReference type="ChEBI" id="CHEBI:57856"/>
        <dbReference type="ChEBI" id="CHEBI:59789"/>
        <dbReference type="EC" id="2.1.1.163"/>
    </reaction>
</comment>
<dbReference type="InterPro" id="IPR004033">
    <property type="entry name" value="UbiE/COQ5_MeTrFase"/>
</dbReference>
<dbReference type="NCBIfam" id="NF001244">
    <property type="entry name" value="PRK00216.1-5"/>
    <property type="match status" value="1"/>
</dbReference>
<comment type="caution">
    <text evidence="5">Lacks conserved residue(s) required for the propagation of feature annotation.</text>
</comment>
<keyword evidence="2 5" id="KW-0489">Methyltransferase</keyword>
<protein>
    <recommendedName>
        <fullName evidence="5">Demethylmenaquinone methyltransferase</fullName>
        <ecNumber evidence="5">2.1.1.163</ecNumber>
    </recommendedName>
</protein>
<dbReference type="PROSITE" id="PS51608">
    <property type="entry name" value="SAM_MT_UBIE"/>
    <property type="match status" value="1"/>
</dbReference>
<feature type="binding site" evidence="5">
    <location>
        <position position="93"/>
    </location>
    <ligand>
        <name>S-adenosyl-L-methionine</name>
        <dbReference type="ChEBI" id="CHEBI:59789"/>
    </ligand>
</feature>
<feature type="binding site" evidence="5">
    <location>
        <position position="73"/>
    </location>
    <ligand>
        <name>S-adenosyl-L-methionine</name>
        <dbReference type="ChEBI" id="CHEBI:59789"/>
    </ligand>
</feature>
<keyword evidence="3 5" id="KW-0808">Transferase</keyword>
<dbReference type="Gene3D" id="3.40.50.150">
    <property type="entry name" value="Vaccinia Virus protein VP39"/>
    <property type="match status" value="1"/>
</dbReference>
<dbReference type="InterPro" id="IPR023576">
    <property type="entry name" value="UbiE/COQ5_MeTrFase_CS"/>
</dbReference>
<proteinExistence type="inferred from homology"/>
<keyword evidence="4 5" id="KW-0949">S-adenosyl-L-methionine</keyword>
<evidence type="ECO:0000313" key="6">
    <source>
        <dbReference type="EMBL" id="GAO44976.1"/>
    </source>
</evidence>
<comment type="function">
    <text evidence="5">Methyltransferase required for the conversion of demethylmenaquinol (DMKH2) to menaquinol (MKH2).</text>
</comment>
<gene>
    <name evidence="6" type="primary">ubiE</name>
    <name evidence="5" type="synonym">menG</name>
    <name evidence="6" type="ORF">FPE01S_04_02190</name>
</gene>
<keyword evidence="1 5" id="KW-0474">Menaquinone biosynthesis</keyword>
<dbReference type="PANTHER" id="PTHR43591">
    <property type="entry name" value="METHYLTRANSFERASE"/>
    <property type="match status" value="1"/>
</dbReference>
<evidence type="ECO:0000313" key="7">
    <source>
        <dbReference type="Proteomes" id="UP000033121"/>
    </source>
</evidence>
<dbReference type="PROSITE" id="PS01183">
    <property type="entry name" value="UBIE_1"/>
    <property type="match status" value="1"/>
</dbReference>
<organism evidence="6 7">
    <name type="scientific">Flavihumibacter petaseus NBRC 106054</name>
    <dbReference type="NCBI Taxonomy" id="1220578"/>
    <lineage>
        <taxon>Bacteria</taxon>
        <taxon>Pseudomonadati</taxon>
        <taxon>Bacteroidota</taxon>
        <taxon>Chitinophagia</taxon>
        <taxon>Chitinophagales</taxon>
        <taxon>Chitinophagaceae</taxon>
        <taxon>Flavihumibacter</taxon>
    </lineage>
</organism>
<evidence type="ECO:0000256" key="4">
    <source>
        <dbReference type="ARBA" id="ARBA00022691"/>
    </source>
</evidence>
<dbReference type="CDD" id="cd02440">
    <property type="entry name" value="AdoMet_MTases"/>
    <property type="match status" value="1"/>
</dbReference>
<feature type="binding site" evidence="5">
    <location>
        <begin position="121"/>
        <end position="122"/>
    </location>
    <ligand>
        <name>S-adenosyl-L-methionine</name>
        <dbReference type="ChEBI" id="CHEBI:59789"/>
    </ligand>
</feature>
<dbReference type="SUPFAM" id="SSF53335">
    <property type="entry name" value="S-adenosyl-L-methionine-dependent methyltransferases"/>
    <property type="match status" value="1"/>
</dbReference>
<evidence type="ECO:0000256" key="3">
    <source>
        <dbReference type="ARBA" id="ARBA00022679"/>
    </source>
</evidence>
<comment type="similarity">
    <text evidence="5">Belongs to the class I-like SAM-binding methyltransferase superfamily. MenG/UbiE family.</text>
</comment>
<dbReference type="EC" id="2.1.1.163" evidence="5"/>
<evidence type="ECO:0000256" key="2">
    <source>
        <dbReference type="ARBA" id="ARBA00022603"/>
    </source>
</evidence>
<sequence length="253" mass="28652">MSNSLPHDSITPFGEGQLTKKQQVAEMFDRIAFRYDFLNRFLSGGIDIYWRRKAIASLKEINPQHILDVATGTADLSLMAMKYLQPQSITGIDISGGMLELGRKKVSRAGLQDRIRLLQADAENLPFEDNSFDAVMVAFGVRNFENLPRGLKEMQRVLKPGGKLVILEFSKPRRAVFSKLYQWYMNRITPGIGSIISRNREAYRYLNDSVKAFPEGEALQEIISGAGFSDSRFKPLSWCISTLYTGYKPKNLL</sequence>
<dbReference type="Pfam" id="PF01209">
    <property type="entry name" value="Ubie_methyltran"/>
    <property type="match status" value="1"/>
</dbReference>
<dbReference type="NCBIfam" id="TIGR01934">
    <property type="entry name" value="MenG_MenH_UbiE"/>
    <property type="match status" value="1"/>
</dbReference>
<dbReference type="GO" id="GO:0009234">
    <property type="term" value="P:menaquinone biosynthetic process"/>
    <property type="evidence" value="ECO:0007669"/>
    <property type="project" value="UniProtKB-UniRule"/>
</dbReference>
<name>A0A0E9N5L7_9BACT</name>
<comment type="pathway">
    <text evidence="5">Quinol/quinone metabolism; menaquinone biosynthesis; menaquinol from 1,4-dihydroxy-2-naphthoate: step 2/2.</text>
</comment>
<dbReference type="Proteomes" id="UP000033121">
    <property type="component" value="Unassembled WGS sequence"/>
</dbReference>
<dbReference type="GO" id="GO:0032259">
    <property type="term" value="P:methylation"/>
    <property type="evidence" value="ECO:0007669"/>
    <property type="project" value="UniProtKB-KW"/>
</dbReference>
<reference evidence="6 7" key="1">
    <citation type="submission" date="2015-04" db="EMBL/GenBank/DDBJ databases">
        <title>Whole genome shotgun sequence of Flavihumibacter petaseus NBRC 106054.</title>
        <authorList>
            <person name="Miyazawa S."/>
            <person name="Hosoyama A."/>
            <person name="Hashimoto M."/>
            <person name="Noguchi M."/>
            <person name="Tsuchikane K."/>
            <person name="Ohji S."/>
            <person name="Yamazoe A."/>
            <person name="Ichikawa N."/>
            <person name="Kimura A."/>
            <person name="Fujita N."/>
        </authorList>
    </citation>
    <scope>NUCLEOTIDE SEQUENCE [LARGE SCALE GENOMIC DNA]</scope>
    <source>
        <strain evidence="6 7">NBRC 106054</strain>
    </source>
</reference>
<dbReference type="HAMAP" id="MF_01813">
    <property type="entry name" value="MenG_UbiE_methyltr"/>
    <property type="match status" value="1"/>
</dbReference>
<dbReference type="PANTHER" id="PTHR43591:SF24">
    <property type="entry name" value="2-METHOXY-6-POLYPRENYL-1,4-BENZOQUINOL METHYLASE, MITOCHONDRIAL"/>
    <property type="match status" value="1"/>
</dbReference>
<accession>A0A0E9N5L7</accession>
<dbReference type="PROSITE" id="PS01184">
    <property type="entry name" value="UBIE_2"/>
    <property type="match status" value="1"/>
</dbReference>
<evidence type="ECO:0000256" key="5">
    <source>
        <dbReference type="HAMAP-Rule" id="MF_01813"/>
    </source>
</evidence>
<comment type="caution">
    <text evidence="6">The sequence shown here is derived from an EMBL/GenBank/DDBJ whole genome shotgun (WGS) entry which is preliminary data.</text>
</comment>